<dbReference type="GO" id="GO:0005576">
    <property type="term" value="C:extracellular region"/>
    <property type="evidence" value="ECO:0007669"/>
    <property type="project" value="UniProtKB-SubCell"/>
</dbReference>
<keyword evidence="3" id="KW-0560">Oxidoreductase</keyword>
<dbReference type="GO" id="GO:0004601">
    <property type="term" value="F:peroxidase activity"/>
    <property type="evidence" value="ECO:0007669"/>
    <property type="project" value="UniProtKB-KW"/>
</dbReference>
<dbReference type="GO" id="GO:0020037">
    <property type="term" value="F:heme binding"/>
    <property type="evidence" value="ECO:0007669"/>
    <property type="project" value="InterPro"/>
</dbReference>
<gene>
    <name evidence="7" type="ORF">LSTR_LSTR011542</name>
</gene>
<reference evidence="7 8" key="1">
    <citation type="journal article" date="2017" name="Gigascience">
        <title>Genome sequence of the small brown planthopper, Laodelphax striatellus.</title>
        <authorList>
            <person name="Zhu J."/>
            <person name="Jiang F."/>
            <person name="Wang X."/>
            <person name="Yang P."/>
            <person name="Bao Y."/>
            <person name="Zhao W."/>
            <person name="Wang W."/>
            <person name="Lu H."/>
            <person name="Wang Q."/>
            <person name="Cui N."/>
            <person name="Li J."/>
            <person name="Chen X."/>
            <person name="Luo L."/>
            <person name="Yu J."/>
            <person name="Kang L."/>
            <person name="Cui F."/>
        </authorList>
    </citation>
    <scope>NUCLEOTIDE SEQUENCE [LARGE SCALE GENOMIC DNA]</scope>
    <source>
        <strain evidence="7">Lst14</strain>
    </source>
</reference>
<accession>A0A482XLK9</accession>
<dbReference type="InterPro" id="IPR010255">
    <property type="entry name" value="Haem_peroxidase_sf"/>
</dbReference>
<name>A0A482XLK9_LAOST</name>
<comment type="subcellular location">
    <subcellularLocation>
        <location evidence="1">Secreted</location>
    </subcellularLocation>
</comment>
<dbReference type="GO" id="GO:0006979">
    <property type="term" value="P:response to oxidative stress"/>
    <property type="evidence" value="ECO:0007669"/>
    <property type="project" value="InterPro"/>
</dbReference>
<evidence type="ECO:0000256" key="6">
    <source>
        <dbReference type="ARBA" id="ARBA00023004"/>
    </source>
</evidence>
<evidence type="ECO:0000313" key="8">
    <source>
        <dbReference type="Proteomes" id="UP000291343"/>
    </source>
</evidence>
<keyword evidence="8" id="KW-1185">Reference proteome</keyword>
<sequence>MKTAIACVEAFIYKNPGGIKMACSSVAVAMVIWSVVQFGSQSVLMAAMSDAGQMLKAPALTLQAYLEPDHPVLLERTRRALKRLPSISAHEVETGLEFGRTLIDKQARHEANIAGSGVTVRRGTPSQGILAESKPTSDALAHGLDAQVALKASQYIASKYCLRAGIDDESCANQISFLSLGSTSLGKQCSSHYKTELYCSELNLYRSYDGSCNHRSHSAWGRSLTPYRRLLPADYEDVTTSNTISCCSASGRKLSPRHEHSSCAPIDIPSTDPFYSKLGHTCMPYVRSLMAIRSDCTLGPVQQMNQVTHYLDGSVIYGSTAEVAASLRLFQNGRLRTKIHNEREFLPAPLLPEYKCIHNKTCFQSGDERVNSQPGLAALHTLFLREHNRMASRLSIMNPSWDDDRLYQEARRIVVAEIQHITYNEWLPVVLGVKYMKRIGLTIQAKSYSAKFNEQIDASTSNSFATAAMAFINSMVEGRIGLYEEDRNQEFTVQLKDVFNTPGLVQKSSNLDALIRGLATQSSQSMDLQFSEAITNFLYRENQSYGLDRLSLDIQRGRDHGLPGYNVFREFCGLPKVKEFAQLTDKIPIEVVGKLKKLYKSVDEVDLLVGGLAESRGEEGLVGPTFKCILSEQFTRTRIGDRFFYDIGGQPGSFNEAQLREIKKANLARIFCDNSDNIMNMQKFVFHKPSTPNNDLVPCGEVSLIEQMDLEPWREEQSPSLLPL</sequence>
<dbReference type="CDD" id="cd09823">
    <property type="entry name" value="peroxinectin_like"/>
    <property type="match status" value="1"/>
</dbReference>
<dbReference type="FunFam" id="1.10.640.10:FF:000003">
    <property type="entry name" value="chorion peroxidase"/>
    <property type="match status" value="1"/>
</dbReference>
<dbReference type="Proteomes" id="UP000291343">
    <property type="component" value="Unassembled WGS sequence"/>
</dbReference>
<comment type="caution">
    <text evidence="7">The sequence shown here is derived from an EMBL/GenBank/DDBJ whole genome shotgun (WGS) entry which is preliminary data.</text>
</comment>
<dbReference type="PANTHER" id="PTHR11475:SF125">
    <property type="entry name" value="GH11385P"/>
    <property type="match status" value="1"/>
</dbReference>
<dbReference type="SUPFAM" id="SSF48113">
    <property type="entry name" value="Heme-dependent peroxidases"/>
    <property type="match status" value="1"/>
</dbReference>
<evidence type="ECO:0000256" key="1">
    <source>
        <dbReference type="ARBA" id="ARBA00004613"/>
    </source>
</evidence>
<dbReference type="InParanoid" id="A0A482XLK9"/>
<protein>
    <recommendedName>
        <fullName evidence="9">Peroxidase</fullName>
    </recommendedName>
</protein>
<keyword evidence="4" id="KW-0479">Metal-binding</keyword>
<dbReference type="OrthoDB" id="823504at2759"/>
<keyword evidence="3" id="KW-0575">Peroxidase</keyword>
<dbReference type="SMR" id="A0A482XLK9"/>
<keyword evidence="6" id="KW-0408">Iron</keyword>
<dbReference type="PRINTS" id="PR00457">
    <property type="entry name" value="ANPEROXIDASE"/>
</dbReference>
<dbReference type="PANTHER" id="PTHR11475">
    <property type="entry name" value="OXIDASE/PEROXIDASE"/>
    <property type="match status" value="1"/>
</dbReference>
<dbReference type="Pfam" id="PF03098">
    <property type="entry name" value="An_peroxidase"/>
    <property type="match status" value="2"/>
</dbReference>
<keyword evidence="4" id="KW-0349">Heme</keyword>
<dbReference type="Gene3D" id="1.10.640.10">
    <property type="entry name" value="Haem peroxidase domain superfamily, animal type"/>
    <property type="match status" value="1"/>
</dbReference>
<evidence type="ECO:0000256" key="2">
    <source>
        <dbReference type="ARBA" id="ARBA00022525"/>
    </source>
</evidence>
<evidence type="ECO:0000313" key="7">
    <source>
        <dbReference type="EMBL" id="RZF46188.1"/>
    </source>
</evidence>
<keyword evidence="2" id="KW-0964">Secreted</keyword>
<dbReference type="EMBL" id="QKKF02006950">
    <property type="protein sequence ID" value="RZF46188.1"/>
    <property type="molecule type" value="Genomic_DNA"/>
</dbReference>
<evidence type="ECO:0000256" key="4">
    <source>
        <dbReference type="ARBA" id="ARBA00022617"/>
    </source>
</evidence>
<proteinExistence type="predicted"/>
<dbReference type="InterPro" id="IPR037120">
    <property type="entry name" value="Haem_peroxidase_sf_animal"/>
</dbReference>
<evidence type="ECO:0000256" key="3">
    <source>
        <dbReference type="ARBA" id="ARBA00022559"/>
    </source>
</evidence>
<evidence type="ECO:0008006" key="9">
    <source>
        <dbReference type="Google" id="ProtNLM"/>
    </source>
</evidence>
<evidence type="ECO:0000256" key="5">
    <source>
        <dbReference type="ARBA" id="ARBA00022729"/>
    </source>
</evidence>
<keyword evidence="5" id="KW-0732">Signal</keyword>
<dbReference type="GO" id="GO:0022412">
    <property type="term" value="P:cellular process involved in reproduction in multicellular organism"/>
    <property type="evidence" value="ECO:0007669"/>
    <property type="project" value="UniProtKB-ARBA"/>
</dbReference>
<organism evidence="7 8">
    <name type="scientific">Laodelphax striatellus</name>
    <name type="common">Small brown planthopper</name>
    <name type="synonym">Delphax striatella</name>
    <dbReference type="NCBI Taxonomy" id="195883"/>
    <lineage>
        <taxon>Eukaryota</taxon>
        <taxon>Metazoa</taxon>
        <taxon>Ecdysozoa</taxon>
        <taxon>Arthropoda</taxon>
        <taxon>Hexapoda</taxon>
        <taxon>Insecta</taxon>
        <taxon>Pterygota</taxon>
        <taxon>Neoptera</taxon>
        <taxon>Paraneoptera</taxon>
        <taxon>Hemiptera</taxon>
        <taxon>Auchenorrhyncha</taxon>
        <taxon>Fulgoroidea</taxon>
        <taxon>Delphacidae</taxon>
        <taxon>Criomorphinae</taxon>
        <taxon>Laodelphax</taxon>
    </lineage>
</organism>
<dbReference type="InterPro" id="IPR019791">
    <property type="entry name" value="Haem_peroxidase_animal"/>
</dbReference>
<dbReference type="AlphaFoldDB" id="A0A482XLK9"/>
<dbReference type="PROSITE" id="PS50292">
    <property type="entry name" value="PEROXIDASE_3"/>
    <property type="match status" value="1"/>
</dbReference>